<name>A0A8D1YC75_PIG</name>
<proteinExistence type="predicted"/>
<organism evidence="2 3">
    <name type="scientific">Sus scrofa</name>
    <name type="common">Pig</name>
    <dbReference type="NCBI Taxonomy" id="9823"/>
    <lineage>
        <taxon>Eukaryota</taxon>
        <taxon>Metazoa</taxon>
        <taxon>Chordata</taxon>
        <taxon>Craniata</taxon>
        <taxon>Vertebrata</taxon>
        <taxon>Euteleostomi</taxon>
        <taxon>Mammalia</taxon>
        <taxon>Eutheria</taxon>
        <taxon>Laurasiatheria</taxon>
        <taxon>Artiodactyla</taxon>
        <taxon>Suina</taxon>
        <taxon>Suidae</taxon>
        <taxon>Sus</taxon>
    </lineage>
</organism>
<dbReference type="Proteomes" id="UP000694725">
    <property type="component" value="Unplaced"/>
</dbReference>
<dbReference type="InterPro" id="IPR028040">
    <property type="entry name" value="TopoVIB-like"/>
</dbReference>
<dbReference type="Pfam" id="PF15091">
    <property type="entry name" value="DUF4554"/>
    <property type="match status" value="2"/>
</dbReference>
<reference evidence="2" key="1">
    <citation type="submission" date="2025-05" db="UniProtKB">
        <authorList>
            <consortium name="Ensembl"/>
        </authorList>
    </citation>
    <scope>IDENTIFICATION</scope>
</reference>
<evidence type="ECO:0008006" key="4">
    <source>
        <dbReference type="Google" id="ProtNLM"/>
    </source>
</evidence>
<feature type="compositionally biased region" description="Polar residues" evidence="1">
    <location>
        <begin position="356"/>
        <end position="365"/>
    </location>
</feature>
<accession>A0A8D1YC75</accession>
<dbReference type="Proteomes" id="UP000694728">
    <property type="component" value="Unplaced"/>
</dbReference>
<protein>
    <recommendedName>
        <fullName evidence="4">Type 2 DNA topoisomerase 6 subunit B-like</fullName>
    </recommendedName>
</protein>
<evidence type="ECO:0000313" key="2">
    <source>
        <dbReference type="Ensembl" id="ENSSSCP00065019106.1"/>
    </source>
</evidence>
<dbReference type="Ensembl" id="ENSSSCT00025106172.1">
    <property type="protein sequence ID" value="ENSSSCP00025047610.1"/>
    <property type="gene ID" value="ENSSSCG00025076607.1"/>
</dbReference>
<dbReference type="PANTHER" id="PTHR14652">
    <property type="entry name" value="TYPE 2 DNA TOPOISOMERASE 6 SUBUNIT B-LIKE"/>
    <property type="match status" value="1"/>
</dbReference>
<feature type="region of interest" description="Disordered" evidence="1">
    <location>
        <begin position="351"/>
        <end position="396"/>
    </location>
</feature>
<feature type="region of interest" description="Disordered" evidence="1">
    <location>
        <begin position="313"/>
        <end position="332"/>
    </location>
</feature>
<dbReference type="PANTHER" id="PTHR14652:SF2">
    <property type="entry name" value="TYPE 2 DNA TOPOISOMERASE 6 SUBUNIT B-LIKE"/>
    <property type="match status" value="1"/>
</dbReference>
<sequence length="415" mass="45777">MTSFLMTFEVDEKPRTLMTDSLVIKNFLHKTVVVLPKFRFNFSVKVNGILSMENFGAENEPTLNLSNGIALVVNDQHYVSTPKFGTTELLCRRIHPVLGHPVLLVIPDDVAGMGLLGELILTPAAALCPCPKVSSNQPNRISSVSIFLYGPSGLPLILPGQEHLSTAVFKDTSNLIDWKKYHLRMVPNLDLSLDRGVHTLLTAHLSAVLVESRSKVHESIQVAVDQALEQHHQAAKAHQKLQASLSVAVNSIMSIMTASTSSNFRKICLQTLQASDTQEFATKLHKSFHEITQHQFLLHCSCEVKQLLPEKNDAEQSREDTHENSGLELLTGTSRQAEIKKLKRGRLRQSLEETRTFYSPGTLSPSEAAPRPVEPTAAPLTPSRSRTGPGSDLEDALWLQEISNLSEWLSPGPAP</sequence>
<dbReference type="Ensembl" id="ENSSSCT00045026816.1">
    <property type="protein sequence ID" value="ENSSSCP00045018514.1"/>
    <property type="gene ID" value="ENSSSCG00045015803.1"/>
</dbReference>
<evidence type="ECO:0000313" key="3">
    <source>
        <dbReference type="Proteomes" id="UP000694725"/>
    </source>
</evidence>
<feature type="compositionally biased region" description="Basic and acidic residues" evidence="1">
    <location>
        <begin position="313"/>
        <end position="325"/>
    </location>
</feature>
<dbReference type="GO" id="GO:0042138">
    <property type="term" value="P:meiotic DNA double-strand break formation"/>
    <property type="evidence" value="ECO:0007669"/>
    <property type="project" value="InterPro"/>
</dbReference>
<dbReference type="Ensembl" id="ENSSSCT00065044692.1">
    <property type="protein sequence ID" value="ENSSSCP00065019106.1"/>
    <property type="gene ID" value="ENSSSCG00065032929.1"/>
</dbReference>
<dbReference type="AlphaFoldDB" id="A0A8D1YC75"/>
<dbReference type="Proteomes" id="UP000694727">
    <property type="component" value="Unplaced"/>
</dbReference>
<evidence type="ECO:0000256" key="1">
    <source>
        <dbReference type="SAM" id="MobiDB-lite"/>
    </source>
</evidence>